<organism evidence="1 2">
    <name type="scientific">Candolleomyces eurysporus</name>
    <dbReference type="NCBI Taxonomy" id="2828524"/>
    <lineage>
        <taxon>Eukaryota</taxon>
        <taxon>Fungi</taxon>
        <taxon>Dikarya</taxon>
        <taxon>Basidiomycota</taxon>
        <taxon>Agaricomycotina</taxon>
        <taxon>Agaricomycetes</taxon>
        <taxon>Agaricomycetidae</taxon>
        <taxon>Agaricales</taxon>
        <taxon>Agaricineae</taxon>
        <taxon>Psathyrellaceae</taxon>
        <taxon>Candolleomyces</taxon>
    </lineage>
</organism>
<evidence type="ECO:0000313" key="1">
    <source>
        <dbReference type="EMBL" id="KAJ2932344.1"/>
    </source>
</evidence>
<comment type="caution">
    <text evidence="1">The sequence shown here is derived from an EMBL/GenBank/DDBJ whole genome shotgun (WGS) entry which is preliminary data.</text>
</comment>
<accession>A0A9W8JE24</accession>
<keyword evidence="2" id="KW-1185">Reference proteome</keyword>
<feature type="non-terminal residue" evidence="1">
    <location>
        <position position="43"/>
    </location>
</feature>
<proteinExistence type="predicted"/>
<reference evidence="1" key="1">
    <citation type="submission" date="2022-06" db="EMBL/GenBank/DDBJ databases">
        <title>Genome Sequence of Candolleomyces eurysporus.</title>
        <authorList>
            <person name="Buettner E."/>
        </authorList>
    </citation>
    <scope>NUCLEOTIDE SEQUENCE</scope>
    <source>
        <strain evidence="1">VTCC 930004</strain>
    </source>
</reference>
<evidence type="ECO:0000313" key="2">
    <source>
        <dbReference type="Proteomes" id="UP001140091"/>
    </source>
</evidence>
<name>A0A9W8JE24_9AGAR</name>
<dbReference type="Proteomes" id="UP001140091">
    <property type="component" value="Unassembled WGS sequence"/>
</dbReference>
<dbReference type="EMBL" id="JANBPK010000774">
    <property type="protein sequence ID" value="KAJ2932344.1"/>
    <property type="molecule type" value="Genomic_DNA"/>
</dbReference>
<dbReference type="AlphaFoldDB" id="A0A9W8JE24"/>
<gene>
    <name evidence="1" type="ORF">H1R20_g4742</name>
</gene>
<protein>
    <submittedName>
        <fullName evidence="1">Uncharacterized protein</fullName>
    </submittedName>
</protein>
<sequence>MVCIKLNSKPAYVKLPEGKKETYDDYGPESLESWHKKNKLYKA</sequence>
<dbReference type="OrthoDB" id="406544at2759"/>